<accession>A0A6C0LJC6</accession>
<protein>
    <submittedName>
        <fullName evidence="2">Uncharacterized protein</fullName>
    </submittedName>
</protein>
<dbReference type="AlphaFoldDB" id="A0A6C0LJC6"/>
<sequence>MPTARKSLSGGKRRSRRSKRSKRRSCKGGSRKSSYLSGGKKRSINEYFKLMLKAKANGDKSFKYKGNTYYAKTTKTGMVIYAKK</sequence>
<feature type="compositionally biased region" description="Basic residues" evidence="1">
    <location>
        <begin position="11"/>
        <end position="30"/>
    </location>
</feature>
<evidence type="ECO:0000256" key="1">
    <source>
        <dbReference type="SAM" id="MobiDB-lite"/>
    </source>
</evidence>
<feature type="compositionally biased region" description="Low complexity" evidence="1">
    <location>
        <begin position="1"/>
        <end position="10"/>
    </location>
</feature>
<dbReference type="EMBL" id="MN740511">
    <property type="protein sequence ID" value="QHU30643.1"/>
    <property type="molecule type" value="Genomic_DNA"/>
</dbReference>
<reference evidence="2" key="1">
    <citation type="journal article" date="2020" name="Nature">
        <title>Giant virus diversity and host interactions through global metagenomics.</title>
        <authorList>
            <person name="Schulz F."/>
            <person name="Roux S."/>
            <person name="Paez-Espino D."/>
            <person name="Jungbluth S."/>
            <person name="Walsh D.A."/>
            <person name="Denef V.J."/>
            <person name="McMahon K.D."/>
            <person name="Konstantinidis K.T."/>
            <person name="Eloe-Fadrosh E.A."/>
            <person name="Kyrpides N.C."/>
            <person name="Woyke T."/>
        </authorList>
    </citation>
    <scope>NUCLEOTIDE SEQUENCE</scope>
    <source>
        <strain evidence="2">GVMAG-M-3300027833-19</strain>
    </source>
</reference>
<evidence type="ECO:0000313" key="2">
    <source>
        <dbReference type="EMBL" id="QHU30643.1"/>
    </source>
</evidence>
<organism evidence="2">
    <name type="scientific">viral metagenome</name>
    <dbReference type="NCBI Taxonomy" id="1070528"/>
    <lineage>
        <taxon>unclassified sequences</taxon>
        <taxon>metagenomes</taxon>
        <taxon>organismal metagenomes</taxon>
    </lineage>
</organism>
<name>A0A6C0LJC6_9ZZZZ</name>
<proteinExistence type="predicted"/>
<feature type="region of interest" description="Disordered" evidence="1">
    <location>
        <begin position="1"/>
        <end position="38"/>
    </location>
</feature>